<dbReference type="Proteomes" id="UP000241392">
    <property type="component" value="Segment"/>
</dbReference>
<keyword evidence="3" id="KW-1185">Reference proteome</keyword>
<evidence type="ECO:0000256" key="1">
    <source>
        <dbReference type="SAM" id="MobiDB-lite"/>
    </source>
</evidence>
<organism evidence="2 3">
    <name type="scientific">Gordonia phage Gustav</name>
    <dbReference type="NCBI Taxonomy" id="2047872"/>
    <lineage>
        <taxon>Viruses</taxon>
        <taxon>Duplodnaviria</taxon>
        <taxon>Heunggongvirae</taxon>
        <taxon>Uroviricota</taxon>
        <taxon>Caudoviricetes</taxon>
        <taxon>Gustavvirus</taxon>
        <taxon>Gustavvirus gustav</taxon>
    </lineage>
</organism>
<name>A0A2H4PA27_9CAUD</name>
<dbReference type="EMBL" id="MG198784">
    <property type="protein sequence ID" value="ATW59092.1"/>
    <property type="molecule type" value="Genomic_DNA"/>
</dbReference>
<dbReference type="OrthoDB" id="2816at10239"/>
<evidence type="ECO:0008006" key="4">
    <source>
        <dbReference type="Google" id="ProtNLM"/>
    </source>
</evidence>
<feature type="region of interest" description="Disordered" evidence="1">
    <location>
        <begin position="302"/>
        <end position="325"/>
    </location>
</feature>
<evidence type="ECO:0000313" key="3">
    <source>
        <dbReference type="Proteomes" id="UP000241392"/>
    </source>
</evidence>
<accession>A0A2H4PA27</accession>
<gene>
    <name evidence="2" type="ORF">PHIRE_GUSTAV_32</name>
</gene>
<evidence type="ECO:0000313" key="2">
    <source>
        <dbReference type="EMBL" id="ATW59092.1"/>
    </source>
</evidence>
<reference evidence="3" key="1">
    <citation type="submission" date="2017-10" db="EMBL/GenBank/DDBJ databases">
        <authorList>
            <person name="Banno H."/>
            <person name="Chua N.-H."/>
        </authorList>
    </citation>
    <scope>NUCLEOTIDE SEQUENCE [LARGE SCALE GENOMIC DNA]</scope>
</reference>
<proteinExistence type="predicted"/>
<sequence>MTNPFADPAGADIVVPGTTPVHKFPLPPETRDYRPKYNHLRQYLLPDVDGDGAGDRGYTRVTTGAKTLDDTAGLERWKLRSVVRGLKDNPHLLEDIDLYADPWEVNKDLERAADKAHEAAGGVRASEFGTAIHAWCEAVELGHVPFSDVPPEFAPFVEVYFRELARWGITHPLDPSGRAYVERIVYNPDTGWVGTFDNLFVLADGSWVIGDKKTAKDLAFSYLAISIQLGDYAGATHILSLDGTHWEPMPEVRQDIAVVLHIPSNAEPAKAEAVTIELDAGRVAMEAALRVRDMRTQAKNVIPNMTPLPRPGEVKVPRPTTASGGDLEATRTALRQLIRTCSSAEQLAEVYDQYAEVWTDELTALGQEIIQRRAS</sequence>
<protein>
    <recommendedName>
        <fullName evidence="4">Cas4 family exonuclease</fullName>
    </recommendedName>
</protein>